<dbReference type="GO" id="GO:0004252">
    <property type="term" value="F:serine-type endopeptidase activity"/>
    <property type="evidence" value="ECO:0007669"/>
    <property type="project" value="UniProtKB-UniRule"/>
</dbReference>
<evidence type="ECO:0000256" key="2">
    <source>
        <dbReference type="ARBA" id="ARBA00022670"/>
    </source>
</evidence>
<feature type="active site" description="Charge relay system" evidence="5">
    <location>
        <position position="208"/>
    </location>
</feature>
<name>A0A0W0X1W0_9GAMM</name>
<keyword evidence="3 5" id="KW-0378">Hydrolase</keyword>
<protein>
    <submittedName>
        <fullName evidence="8">Serine metalloprotease</fullName>
    </submittedName>
</protein>
<accession>A0A0W0X1W0</accession>
<dbReference type="OrthoDB" id="9790784at2"/>
<dbReference type="InterPro" id="IPR036852">
    <property type="entry name" value="Peptidase_S8/S53_dom_sf"/>
</dbReference>
<feature type="active site" description="Charge relay system" evidence="5">
    <location>
        <position position="167"/>
    </location>
</feature>
<keyword evidence="2 5" id="KW-0645">Protease</keyword>
<organism evidence="8 9">
    <name type="scientific">Legionella nautarum</name>
    <dbReference type="NCBI Taxonomy" id="45070"/>
    <lineage>
        <taxon>Bacteria</taxon>
        <taxon>Pseudomonadati</taxon>
        <taxon>Pseudomonadota</taxon>
        <taxon>Gammaproteobacteria</taxon>
        <taxon>Legionellales</taxon>
        <taxon>Legionellaceae</taxon>
        <taxon>Legionella</taxon>
    </lineage>
</organism>
<evidence type="ECO:0000256" key="3">
    <source>
        <dbReference type="ARBA" id="ARBA00022801"/>
    </source>
</evidence>
<feature type="domain" description="Peptidase S8/S53" evidence="7">
    <location>
        <begin position="161"/>
        <end position="427"/>
    </location>
</feature>
<evidence type="ECO:0000256" key="4">
    <source>
        <dbReference type="ARBA" id="ARBA00022825"/>
    </source>
</evidence>
<dbReference type="PRINTS" id="PR00723">
    <property type="entry name" value="SUBTILISIN"/>
</dbReference>
<dbReference type="InterPro" id="IPR015500">
    <property type="entry name" value="Peptidase_S8_subtilisin-rel"/>
</dbReference>
<evidence type="ECO:0000256" key="1">
    <source>
        <dbReference type="ARBA" id="ARBA00011073"/>
    </source>
</evidence>
<dbReference type="InterPro" id="IPR023827">
    <property type="entry name" value="Peptidase_S8_Asp-AS"/>
</dbReference>
<dbReference type="PROSITE" id="PS00136">
    <property type="entry name" value="SUBTILASE_ASP"/>
    <property type="match status" value="1"/>
</dbReference>
<evidence type="ECO:0000256" key="5">
    <source>
        <dbReference type="PROSITE-ProRule" id="PRU01240"/>
    </source>
</evidence>
<dbReference type="PATRIC" id="fig|45070.6.peg.571"/>
<evidence type="ECO:0000313" key="9">
    <source>
        <dbReference type="Proteomes" id="UP000054725"/>
    </source>
</evidence>
<keyword evidence="9" id="KW-1185">Reference proteome</keyword>
<comment type="caution">
    <text evidence="8">The sequence shown here is derived from an EMBL/GenBank/DDBJ whole genome shotgun (WGS) entry which is preliminary data.</text>
</comment>
<dbReference type="InterPro" id="IPR050131">
    <property type="entry name" value="Peptidase_S8_subtilisin-like"/>
</dbReference>
<dbReference type="AlphaFoldDB" id="A0A0W0X1W0"/>
<dbReference type="PROSITE" id="PS51892">
    <property type="entry name" value="SUBTILASE"/>
    <property type="match status" value="1"/>
</dbReference>
<evidence type="ECO:0000313" key="8">
    <source>
        <dbReference type="EMBL" id="KTD38555.1"/>
    </source>
</evidence>
<dbReference type="GO" id="GO:0006508">
    <property type="term" value="P:proteolysis"/>
    <property type="evidence" value="ECO:0007669"/>
    <property type="project" value="UniProtKB-KW"/>
</dbReference>
<feature type="active site" description="Charge relay system" evidence="5">
    <location>
        <position position="392"/>
    </location>
</feature>
<dbReference type="InterPro" id="IPR000209">
    <property type="entry name" value="Peptidase_S8/S53_dom"/>
</dbReference>
<sequence>MSYQIGIAGLMCLLATQGFSAEDSVRIIIKYKQSPTLASLKTQLSQTINLPFKQLRAMAGGAYVLSFDGKKLQSREEKIDATSLVLEQLRKNPNVIYALKDRKGYFKQLINPPFNEEEGVFISHESQWNEFAAPGGVRLESAAGQADGAWAYTQGLATPPVVVAVLDTGIALHTSLMNTFMKNDQGKIWGWNFAANNDDVLDETRTYHGTHVAGIIAAYSDVMLGVGHHLKILPVKIPDASGMFYESQVINALYWSVGGSVPGVPENPYPAKIINMSFGVDREPGKEIEHCDLALQEALHFVRRHGAVITVAAGNENRWEHYNAPAVCNDTIKVAATGLEGLRAYYSNYGPGVSFAAPGGDLMYGRQGGILSTVNPGGGYQNSGFDFYQGTSMAAPHAAGVAGLVYAVSESDISPEKVEQLLYTTTHSFKETVDSNNSCVGSKPCGSGILDAENAVKAAMARYDTVFTAPVLAAKKTLEPCGDNYFQPPLNSKFVVNKVQWLPIKLACQKEEKFTQPQLQLVEGKIVATYGAVTYRLDDSQFKLCQIISDKGIGCYF</sequence>
<dbReference type="Proteomes" id="UP000054725">
    <property type="component" value="Unassembled WGS sequence"/>
</dbReference>
<dbReference type="PROSITE" id="PS00137">
    <property type="entry name" value="SUBTILASE_HIS"/>
    <property type="match status" value="1"/>
</dbReference>
<dbReference type="GO" id="GO:0008237">
    <property type="term" value="F:metallopeptidase activity"/>
    <property type="evidence" value="ECO:0007669"/>
    <property type="project" value="UniProtKB-KW"/>
</dbReference>
<dbReference type="STRING" id="45070.Lnau_0543"/>
<dbReference type="Pfam" id="PF00082">
    <property type="entry name" value="Peptidase_S8"/>
    <property type="match status" value="1"/>
</dbReference>
<evidence type="ECO:0000259" key="7">
    <source>
        <dbReference type="Pfam" id="PF00082"/>
    </source>
</evidence>
<comment type="similarity">
    <text evidence="1 5 6">Belongs to the peptidase S8 family.</text>
</comment>
<proteinExistence type="inferred from homology"/>
<gene>
    <name evidence="8" type="ORF">Lnau_0543</name>
</gene>
<dbReference type="RefSeq" id="WP_058503621.1">
    <property type="nucleotide sequence ID" value="NZ_CAAAIF010000005.1"/>
</dbReference>
<evidence type="ECO:0000256" key="6">
    <source>
        <dbReference type="RuleBase" id="RU003355"/>
    </source>
</evidence>
<dbReference type="InterPro" id="IPR022398">
    <property type="entry name" value="Peptidase_S8_His-AS"/>
</dbReference>
<dbReference type="EMBL" id="LNYO01000007">
    <property type="protein sequence ID" value="KTD38555.1"/>
    <property type="molecule type" value="Genomic_DNA"/>
</dbReference>
<dbReference type="PANTHER" id="PTHR43806:SF11">
    <property type="entry name" value="CEREVISIN-RELATED"/>
    <property type="match status" value="1"/>
</dbReference>
<keyword evidence="8" id="KW-0482">Metalloprotease</keyword>
<dbReference type="PROSITE" id="PS00138">
    <property type="entry name" value="SUBTILASE_SER"/>
    <property type="match status" value="1"/>
</dbReference>
<keyword evidence="4 5" id="KW-0720">Serine protease</keyword>
<dbReference type="SUPFAM" id="SSF52743">
    <property type="entry name" value="Subtilisin-like"/>
    <property type="match status" value="1"/>
</dbReference>
<reference evidence="8 9" key="1">
    <citation type="submission" date="2015-11" db="EMBL/GenBank/DDBJ databases">
        <title>Genomic analysis of 38 Legionella species identifies large and diverse effector repertoires.</title>
        <authorList>
            <person name="Burstein D."/>
            <person name="Amaro F."/>
            <person name="Zusman T."/>
            <person name="Lifshitz Z."/>
            <person name="Cohen O."/>
            <person name="Gilbert J.A."/>
            <person name="Pupko T."/>
            <person name="Shuman H.A."/>
            <person name="Segal G."/>
        </authorList>
    </citation>
    <scope>NUCLEOTIDE SEQUENCE [LARGE SCALE GENOMIC DNA]</scope>
    <source>
        <strain evidence="8 9">ATCC 49506</strain>
    </source>
</reference>
<dbReference type="PANTHER" id="PTHR43806">
    <property type="entry name" value="PEPTIDASE S8"/>
    <property type="match status" value="1"/>
</dbReference>
<dbReference type="InterPro" id="IPR023828">
    <property type="entry name" value="Peptidase_S8_Ser-AS"/>
</dbReference>
<dbReference type="Gene3D" id="3.40.50.200">
    <property type="entry name" value="Peptidase S8/S53 domain"/>
    <property type="match status" value="1"/>
</dbReference>